<dbReference type="SUPFAM" id="SSF49879">
    <property type="entry name" value="SMAD/FHA domain"/>
    <property type="match status" value="1"/>
</dbReference>
<dbReference type="Gene3D" id="1.10.10.10">
    <property type="entry name" value="Winged helix-like DNA-binding domain superfamily/Winged helix DNA-binding domain"/>
    <property type="match status" value="1"/>
</dbReference>
<dbReference type="Pfam" id="PF00605">
    <property type="entry name" value="IRF"/>
    <property type="match status" value="1"/>
</dbReference>
<dbReference type="PRINTS" id="PR00267">
    <property type="entry name" value="INTFRNREGFCT"/>
</dbReference>
<reference evidence="8" key="2">
    <citation type="journal article" date="2019" name="Gigascience">
        <title>High-quality Schistosoma haematobium genome achieved by single-molecule and long-range sequencing.</title>
        <authorList>
            <person name="Stroehlein A.J."/>
            <person name="Korhonen P.K."/>
            <person name="Chong T.M."/>
            <person name="Lim Y.L."/>
            <person name="Chan K.G."/>
            <person name="Webster B."/>
            <person name="Rollinson D."/>
            <person name="Brindley P.J."/>
            <person name="Gasser R.B."/>
            <person name="Young N.D."/>
        </authorList>
    </citation>
    <scope>NUCLEOTIDE SEQUENCE</scope>
</reference>
<dbReference type="RefSeq" id="XP_051073750.1">
    <property type="nucleotide sequence ID" value="XM_051216093.1"/>
</dbReference>
<dbReference type="GO" id="GO:0000978">
    <property type="term" value="F:RNA polymerase II cis-regulatory region sequence-specific DNA binding"/>
    <property type="evidence" value="ECO:0007669"/>
    <property type="project" value="TreeGrafter"/>
</dbReference>
<keyword evidence="2" id="KW-0805">Transcription regulation</keyword>
<dbReference type="GO" id="GO:0000981">
    <property type="term" value="F:DNA-binding transcription factor activity, RNA polymerase II-specific"/>
    <property type="evidence" value="ECO:0007669"/>
    <property type="project" value="TreeGrafter"/>
</dbReference>
<evidence type="ECO:0000256" key="5">
    <source>
        <dbReference type="ARBA" id="ARBA00023163"/>
    </source>
</evidence>
<proteinExistence type="predicted"/>
<dbReference type="InterPro" id="IPR019817">
    <property type="entry name" value="Interferon_reg_fac_CS"/>
</dbReference>
<name>A0A094ZHT7_SCHHA</name>
<dbReference type="Pfam" id="PF10401">
    <property type="entry name" value="IRF-3"/>
    <property type="match status" value="1"/>
</dbReference>
<keyword evidence="3" id="KW-0238">DNA-binding</keyword>
<evidence type="ECO:0000313" key="9">
    <source>
        <dbReference type="EMBL" id="KGB33477.1"/>
    </source>
</evidence>
<reference evidence="8" key="3">
    <citation type="submission" date="2021-06" db="EMBL/GenBank/DDBJ databases">
        <title>Chromosome-level genome assembly for S. haematobium.</title>
        <authorList>
            <person name="Stroehlein A.J."/>
        </authorList>
    </citation>
    <scope>NUCLEOTIDE SEQUENCE</scope>
</reference>
<gene>
    <name evidence="8" type="primary">IRF4_2</name>
    <name evidence="8" type="ORF">MS3_00007762</name>
    <name evidence="9" type="ORF">MS3_01659</name>
</gene>
<dbReference type="STRING" id="6185.A0A094ZHT7"/>
<dbReference type="GO" id="GO:0005634">
    <property type="term" value="C:nucleus"/>
    <property type="evidence" value="ECO:0007669"/>
    <property type="project" value="UniProtKB-SubCell"/>
</dbReference>
<evidence type="ECO:0000313" key="10">
    <source>
        <dbReference type="Proteomes" id="UP000471633"/>
    </source>
</evidence>
<dbReference type="GeneID" id="24589392"/>
<evidence type="ECO:0000256" key="4">
    <source>
        <dbReference type="ARBA" id="ARBA00023159"/>
    </source>
</evidence>
<dbReference type="PROSITE" id="PS51507">
    <property type="entry name" value="IRF_2"/>
    <property type="match status" value="1"/>
</dbReference>
<sequence>MDIRVRLRPWLESRLNDGWIEGLKWIDKEKGIFRIPWKHHSKHTWTEDDAAIFKDWAVVTGRYREGIDTPDWPMWKTRLRCALNKAPDIQEVKQRHNLHCEEPFKVYRFVSKTESLWRANAIRNASMIFDGIQAGCRFTSWSGSDASSSPMNSRIPLSRRPTLIVQKLSGLKSNTRRFAVIRRGDGVQHIQSNYRPAYILQGHQLNRNKIYYNSTSANATQRLGCDNENMNLDSYANLSPSSYTEYQAPNNTTVITGGISLPNRFVPGIGSANQHVQLLPDIMEPEYHQLGVRIQHLSVRIRDTIVTNPNGCCIYYGRFDEISSPAAPDPIEAQIPHQISVANKAYVDLLLDNMVRGIILTVIHGSIYAERICKCAVFVYIPTVGGEYILAKKLGRRLREKIFDYDQFLFHLDSYRQNQQSRPHFEVVLAFGQQLKPGISTDSLLVWARVASCRAWFQLHKVHTLRPGYGECNSVHLNNPVCPSIYYHISENSEQSECVINRFSVSQSLNGCSSYNENSAVLKTDDDSVNEHIVPTINFTDSLDPDSIVTEQIIEEGVEVPLDDTDDLAYSTSGSVLQENLIVCVASQDVCSVPICTSSSSVTQDVFLSGINPIDMKSHPLLNPHEEIADKYNSRPEN</sequence>
<dbReference type="Gene3D" id="2.60.200.10">
    <property type="match status" value="1"/>
</dbReference>
<dbReference type="FunFam" id="1.10.10.10:FF:000041">
    <property type="entry name" value="Interferon regulatory factor 4"/>
    <property type="match status" value="1"/>
</dbReference>
<dbReference type="AlphaFoldDB" id="A0A094ZHT7"/>
<reference evidence="8" key="4">
    <citation type="journal article" date="2022" name="PLoS Pathog.">
        <title>Chromosome-level genome of Schistosoma haematobium underpins genome-wide explorations of molecular variation.</title>
        <authorList>
            <person name="Stroehlein A.J."/>
            <person name="Korhonen P.K."/>
            <person name="Lee V.V."/>
            <person name="Ralph S.A."/>
            <person name="Mentink-Kane M."/>
            <person name="You H."/>
            <person name="McManus D.P."/>
            <person name="Tchuente L.T."/>
            <person name="Stothard J.R."/>
            <person name="Kaur P."/>
            <person name="Dudchenko O."/>
            <person name="Aiden E.L."/>
            <person name="Yang B."/>
            <person name="Yang H."/>
            <person name="Emery A.M."/>
            <person name="Webster B.L."/>
            <person name="Brindley P.J."/>
            <person name="Rollinson D."/>
            <person name="Chang B.C.H."/>
            <person name="Gasser R.B."/>
            <person name="Young N.D."/>
        </authorList>
    </citation>
    <scope>NUCLEOTIDE SEQUENCE</scope>
</reference>
<dbReference type="PROSITE" id="PS00601">
    <property type="entry name" value="IRF_1"/>
    <property type="match status" value="1"/>
</dbReference>
<evidence type="ECO:0000256" key="1">
    <source>
        <dbReference type="ARBA" id="ARBA00004123"/>
    </source>
</evidence>
<evidence type="ECO:0000313" key="8">
    <source>
        <dbReference type="EMBL" id="KAH9594696.1"/>
    </source>
</evidence>
<dbReference type="GO" id="GO:0002376">
    <property type="term" value="P:immune system process"/>
    <property type="evidence" value="ECO:0007669"/>
    <property type="project" value="TreeGrafter"/>
</dbReference>
<dbReference type="InterPro" id="IPR036388">
    <property type="entry name" value="WH-like_DNA-bd_sf"/>
</dbReference>
<dbReference type="GO" id="GO:0045944">
    <property type="term" value="P:positive regulation of transcription by RNA polymerase II"/>
    <property type="evidence" value="ECO:0007669"/>
    <property type="project" value="UniProtKB-ARBA"/>
</dbReference>
<evidence type="ECO:0000256" key="3">
    <source>
        <dbReference type="ARBA" id="ARBA00023125"/>
    </source>
</evidence>
<dbReference type="InterPro" id="IPR036390">
    <property type="entry name" value="WH_DNA-bd_sf"/>
</dbReference>
<organism evidence="9">
    <name type="scientific">Schistosoma haematobium</name>
    <name type="common">Blood fluke</name>
    <dbReference type="NCBI Taxonomy" id="6185"/>
    <lineage>
        <taxon>Eukaryota</taxon>
        <taxon>Metazoa</taxon>
        <taxon>Spiralia</taxon>
        <taxon>Lophotrochozoa</taxon>
        <taxon>Platyhelminthes</taxon>
        <taxon>Trematoda</taxon>
        <taxon>Digenea</taxon>
        <taxon>Strigeidida</taxon>
        <taxon>Schistosomatoidea</taxon>
        <taxon>Schistosomatidae</taxon>
        <taxon>Schistosoma</taxon>
    </lineage>
</organism>
<keyword evidence="6" id="KW-0539">Nucleus</keyword>
<dbReference type="CTD" id="24589392"/>
<evidence type="ECO:0000256" key="6">
    <source>
        <dbReference type="ARBA" id="ARBA00023242"/>
    </source>
</evidence>
<keyword evidence="10" id="KW-1185">Reference proteome</keyword>
<dbReference type="InterPro" id="IPR017855">
    <property type="entry name" value="SMAD-like_dom_sf"/>
</dbReference>
<dbReference type="SMART" id="SM00348">
    <property type="entry name" value="IRF"/>
    <property type="match status" value="1"/>
</dbReference>
<dbReference type="CDD" id="cd00103">
    <property type="entry name" value="IRF"/>
    <property type="match status" value="1"/>
</dbReference>
<dbReference type="SMART" id="SM01243">
    <property type="entry name" value="IRF-3"/>
    <property type="match status" value="1"/>
</dbReference>
<dbReference type="InterPro" id="IPR001346">
    <property type="entry name" value="Interferon_reg_fact_DNA-bd_dom"/>
</dbReference>
<dbReference type="EMBL" id="KL250551">
    <property type="protein sequence ID" value="KGB33477.1"/>
    <property type="molecule type" value="Genomic_DNA"/>
</dbReference>
<feature type="domain" description="IRF tryptophan pentad repeat" evidence="7">
    <location>
        <begin position="4"/>
        <end position="111"/>
    </location>
</feature>
<dbReference type="InterPro" id="IPR019471">
    <property type="entry name" value="Interferon_reg_factor-3"/>
</dbReference>
<keyword evidence="4" id="KW-0010">Activator</keyword>
<dbReference type="SUPFAM" id="SSF46785">
    <property type="entry name" value="Winged helix' DNA-binding domain"/>
    <property type="match status" value="1"/>
</dbReference>
<accession>A0A094ZHT7</accession>
<protein>
    <submittedName>
        <fullName evidence="9">Interferon regulatory factor 2</fullName>
    </submittedName>
    <submittedName>
        <fullName evidence="8">Interferon regulatory factor 4, variant 3</fullName>
    </submittedName>
</protein>
<evidence type="ECO:0000259" key="7">
    <source>
        <dbReference type="PROSITE" id="PS51507"/>
    </source>
</evidence>
<dbReference type="InterPro" id="IPR008984">
    <property type="entry name" value="SMAD_FHA_dom_sf"/>
</dbReference>
<dbReference type="Proteomes" id="UP000471633">
    <property type="component" value="Unassembled WGS sequence"/>
</dbReference>
<reference evidence="9" key="1">
    <citation type="journal article" date="2012" name="Nat. Genet.">
        <title>Whole-genome sequence of Schistosoma haematobium.</title>
        <authorList>
            <person name="Young N.D."/>
            <person name="Jex A.R."/>
            <person name="Li B."/>
            <person name="Liu S."/>
            <person name="Yang L."/>
            <person name="Xiong Z."/>
            <person name="Li Y."/>
            <person name="Cantacessi C."/>
            <person name="Hall R.S."/>
            <person name="Xu X."/>
            <person name="Chen F."/>
            <person name="Wu X."/>
            <person name="Zerlotini A."/>
            <person name="Oliveira G."/>
            <person name="Hofmann A."/>
            <person name="Zhang G."/>
            <person name="Fang X."/>
            <person name="Kang Y."/>
            <person name="Campbell B.E."/>
            <person name="Loukas A."/>
            <person name="Ranganathan S."/>
            <person name="Rollinson D."/>
            <person name="Rinaldi G."/>
            <person name="Brindley P.J."/>
            <person name="Yang H."/>
            <person name="Wang J."/>
            <person name="Wang J."/>
            <person name="Gasser R.B."/>
        </authorList>
    </citation>
    <scope>NUCLEOTIDE SEQUENCE [LARGE SCALE GENOMIC DNA]</scope>
</reference>
<comment type="subcellular location">
    <subcellularLocation>
        <location evidence="1">Nucleus</location>
    </subcellularLocation>
</comment>
<dbReference type="PANTHER" id="PTHR11949:SF17">
    <property type="entry name" value="IRF TRYPTOPHAN PENTAD REPEAT DOMAIN-CONTAINING PROTEIN"/>
    <property type="match status" value="1"/>
</dbReference>
<keyword evidence="5" id="KW-0804">Transcription</keyword>
<dbReference type="EMBL" id="AMPZ03000001">
    <property type="protein sequence ID" value="KAH9594696.1"/>
    <property type="molecule type" value="Genomic_DNA"/>
</dbReference>
<evidence type="ECO:0000256" key="2">
    <source>
        <dbReference type="ARBA" id="ARBA00023015"/>
    </source>
</evidence>
<dbReference type="PANTHER" id="PTHR11949">
    <property type="entry name" value="INTERFERON REGULATORY FACTOR"/>
    <property type="match status" value="1"/>
</dbReference>